<dbReference type="AlphaFoldDB" id="A0A2I0WX53"/>
<accession>A0A2I0WX53</accession>
<name>A0A2I0WX53_9ASPA</name>
<reference evidence="1 2" key="2">
    <citation type="journal article" date="2017" name="Nature">
        <title>The Apostasia genome and the evolution of orchids.</title>
        <authorList>
            <person name="Zhang G.Q."/>
            <person name="Liu K.W."/>
            <person name="Li Z."/>
            <person name="Lohaus R."/>
            <person name="Hsiao Y.Y."/>
            <person name="Niu S.C."/>
            <person name="Wang J.Y."/>
            <person name="Lin Y.C."/>
            <person name="Xu Q."/>
            <person name="Chen L.J."/>
            <person name="Yoshida K."/>
            <person name="Fujiwara S."/>
            <person name="Wang Z.W."/>
            <person name="Zhang Y.Q."/>
            <person name="Mitsuda N."/>
            <person name="Wang M."/>
            <person name="Liu G.H."/>
            <person name="Pecoraro L."/>
            <person name="Huang H.X."/>
            <person name="Xiao X.J."/>
            <person name="Lin M."/>
            <person name="Wu X.Y."/>
            <person name="Wu W.L."/>
            <person name="Chen Y.Y."/>
            <person name="Chang S.B."/>
            <person name="Sakamoto S."/>
            <person name="Ohme-Takagi M."/>
            <person name="Yagi M."/>
            <person name="Zeng S.J."/>
            <person name="Shen C.Y."/>
            <person name="Yeh C.M."/>
            <person name="Luo Y.B."/>
            <person name="Tsai W.C."/>
            <person name="Van de Peer Y."/>
            <person name="Liu Z.J."/>
        </authorList>
    </citation>
    <scope>NUCLEOTIDE SEQUENCE [LARGE SCALE GENOMIC DNA]</scope>
    <source>
        <tissue evidence="1">The whole plant</tissue>
    </source>
</reference>
<dbReference type="PANTHER" id="PTHR47718:SF17">
    <property type="entry name" value="PROTEIN FAR1-RELATED SEQUENCE 5-LIKE"/>
    <property type="match status" value="1"/>
</dbReference>
<organism evidence="1 2">
    <name type="scientific">Dendrobium catenatum</name>
    <dbReference type="NCBI Taxonomy" id="906689"/>
    <lineage>
        <taxon>Eukaryota</taxon>
        <taxon>Viridiplantae</taxon>
        <taxon>Streptophyta</taxon>
        <taxon>Embryophyta</taxon>
        <taxon>Tracheophyta</taxon>
        <taxon>Spermatophyta</taxon>
        <taxon>Magnoliopsida</taxon>
        <taxon>Liliopsida</taxon>
        <taxon>Asparagales</taxon>
        <taxon>Orchidaceae</taxon>
        <taxon>Epidendroideae</taxon>
        <taxon>Malaxideae</taxon>
        <taxon>Dendrobiinae</taxon>
        <taxon>Dendrobium</taxon>
    </lineage>
</organism>
<reference evidence="1 2" key="1">
    <citation type="journal article" date="2016" name="Sci. Rep.">
        <title>The Dendrobium catenatum Lindl. genome sequence provides insights into polysaccharide synthase, floral development and adaptive evolution.</title>
        <authorList>
            <person name="Zhang G.Q."/>
            <person name="Xu Q."/>
            <person name="Bian C."/>
            <person name="Tsai W.C."/>
            <person name="Yeh C.M."/>
            <person name="Liu K.W."/>
            <person name="Yoshida K."/>
            <person name="Zhang L.S."/>
            <person name="Chang S.B."/>
            <person name="Chen F."/>
            <person name="Shi Y."/>
            <person name="Su Y.Y."/>
            <person name="Zhang Y.Q."/>
            <person name="Chen L.J."/>
            <person name="Yin Y."/>
            <person name="Lin M."/>
            <person name="Huang H."/>
            <person name="Deng H."/>
            <person name="Wang Z.W."/>
            <person name="Zhu S.L."/>
            <person name="Zhao X."/>
            <person name="Deng C."/>
            <person name="Niu S.C."/>
            <person name="Huang J."/>
            <person name="Wang M."/>
            <person name="Liu G.H."/>
            <person name="Yang H.J."/>
            <person name="Xiao X.J."/>
            <person name="Hsiao Y.Y."/>
            <person name="Wu W.L."/>
            <person name="Chen Y.Y."/>
            <person name="Mitsuda N."/>
            <person name="Ohme-Takagi M."/>
            <person name="Luo Y.B."/>
            <person name="Van de Peer Y."/>
            <person name="Liu Z.J."/>
        </authorList>
    </citation>
    <scope>NUCLEOTIDE SEQUENCE [LARGE SCALE GENOMIC DNA]</scope>
    <source>
        <tissue evidence="1">The whole plant</tissue>
    </source>
</reference>
<dbReference type="Proteomes" id="UP000233837">
    <property type="component" value="Unassembled WGS sequence"/>
</dbReference>
<dbReference type="EMBL" id="KZ502363">
    <property type="protein sequence ID" value="PKU80235.1"/>
    <property type="molecule type" value="Genomic_DNA"/>
</dbReference>
<evidence type="ECO:0000313" key="1">
    <source>
        <dbReference type="EMBL" id="PKU80235.1"/>
    </source>
</evidence>
<evidence type="ECO:0000313" key="2">
    <source>
        <dbReference type="Proteomes" id="UP000233837"/>
    </source>
</evidence>
<sequence length="93" mass="11262">MIRFIVDEAGYWKVKKFIENHNHDLLRPEDRHLLRSCSSNKVVKGLFHKCFSKCDSEEEFENIWAEMIIQGNLYDHVWLHDLHRIRKVVNNLQ</sequence>
<gene>
    <name evidence="1" type="ORF">MA16_Dca005766</name>
</gene>
<proteinExistence type="predicted"/>
<dbReference type="PANTHER" id="PTHR47718">
    <property type="entry name" value="OS01G0519700 PROTEIN"/>
    <property type="match status" value="1"/>
</dbReference>
<keyword evidence="2" id="KW-1185">Reference proteome</keyword>
<protein>
    <submittedName>
        <fullName evidence="1">Uncharacterized protein</fullName>
    </submittedName>
</protein>